<dbReference type="Proteomes" id="UP001558613">
    <property type="component" value="Unassembled WGS sequence"/>
</dbReference>
<evidence type="ECO:0000256" key="2">
    <source>
        <dbReference type="SAM" id="SignalP"/>
    </source>
</evidence>
<organism evidence="3 4">
    <name type="scientific">Cirrhinus molitorella</name>
    <name type="common">mud carp</name>
    <dbReference type="NCBI Taxonomy" id="172907"/>
    <lineage>
        <taxon>Eukaryota</taxon>
        <taxon>Metazoa</taxon>
        <taxon>Chordata</taxon>
        <taxon>Craniata</taxon>
        <taxon>Vertebrata</taxon>
        <taxon>Euteleostomi</taxon>
        <taxon>Actinopterygii</taxon>
        <taxon>Neopterygii</taxon>
        <taxon>Teleostei</taxon>
        <taxon>Ostariophysi</taxon>
        <taxon>Cypriniformes</taxon>
        <taxon>Cyprinidae</taxon>
        <taxon>Labeoninae</taxon>
        <taxon>Labeonini</taxon>
        <taxon>Cirrhinus</taxon>
    </lineage>
</organism>
<feature type="chain" id="PRO_5045634379" evidence="2">
    <location>
        <begin position="19"/>
        <end position="68"/>
    </location>
</feature>
<dbReference type="EMBL" id="JAYMGO010000008">
    <property type="protein sequence ID" value="KAL1269057.1"/>
    <property type="molecule type" value="Genomic_DNA"/>
</dbReference>
<evidence type="ECO:0000313" key="4">
    <source>
        <dbReference type="Proteomes" id="UP001558613"/>
    </source>
</evidence>
<gene>
    <name evidence="3" type="ORF">QQF64_031346</name>
</gene>
<evidence type="ECO:0000256" key="1">
    <source>
        <dbReference type="SAM" id="MobiDB-lite"/>
    </source>
</evidence>
<keyword evidence="4" id="KW-1185">Reference proteome</keyword>
<feature type="signal peptide" evidence="2">
    <location>
        <begin position="1"/>
        <end position="18"/>
    </location>
</feature>
<feature type="region of interest" description="Disordered" evidence="1">
    <location>
        <begin position="37"/>
        <end position="68"/>
    </location>
</feature>
<keyword evidence="2" id="KW-0732">Signal</keyword>
<evidence type="ECO:0000313" key="3">
    <source>
        <dbReference type="EMBL" id="KAL1269057.1"/>
    </source>
</evidence>
<protein>
    <submittedName>
        <fullName evidence="3">Uncharacterized protein</fullName>
    </submittedName>
</protein>
<accession>A0ABR3MWQ1</accession>
<proteinExistence type="predicted"/>
<reference evidence="3 4" key="1">
    <citation type="submission" date="2023-09" db="EMBL/GenBank/DDBJ databases">
        <authorList>
            <person name="Wang M."/>
        </authorList>
    </citation>
    <scope>NUCLEOTIDE SEQUENCE [LARGE SCALE GENOMIC DNA]</scope>
    <source>
        <strain evidence="3">GT-2023</strain>
        <tissue evidence="3">Liver</tissue>
    </source>
</reference>
<feature type="compositionally biased region" description="Polar residues" evidence="1">
    <location>
        <begin position="47"/>
        <end position="59"/>
    </location>
</feature>
<name>A0ABR3MWQ1_9TELE</name>
<comment type="caution">
    <text evidence="3">The sequence shown here is derived from an EMBL/GenBank/DDBJ whole genome shotgun (WGS) entry which is preliminary data.</text>
</comment>
<sequence length="68" mass="7640">MFGLFLLLMMELPFSCKGLSSDRPCLTLATLKQRSPVRKGPEHWQTLPETHGSSTTQPSCKGPLWRPI</sequence>